<dbReference type="AlphaFoldDB" id="A0A381SJX9"/>
<dbReference type="PANTHER" id="PTHR33867:SF1">
    <property type="entry name" value="RIBOSOME MATURATION FACTOR RIMP"/>
    <property type="match status" value="1"/>
</dbReference>
<accession>A0A381SJX9</accession>
<dbReference type="InterPro" id="IPR003728">
    <property type="entry name" value="Ribosome_maturation_RimP"/>
</dbReference>
<evidence type="ECO:0008006" key="2">
    <source>
        <dbReference type="Google" id="ProtNLM"/>
    </source>
</evidence>
<sequence length="160" mass="18084">MTDEKWVHAPTFRFLEMYMIQEDIKALLPQGVFLLDVKEDFHQGVVKCVIDAEKPVDLDLTTTISRTINDSGILDELYPNGMALHVSSAGVDTPLKHDYQYRKNIGRVISITVDRDGKPYSLEAQILEVTDDSVLIQRSSAADEWIPIADIIHAKVLIKF</sequence>
<evidence type="ECO:0000313" key="1">
    <source>
        <dbReference type="EMBL" id="SVA03588.1"/>
    </source>
</evidence>
<gene>
    <name evidence="1" type="ORF">METZ01_LOCUS56442</name>
</gene>
<dbReference type="GO" id="GO:0000028">
    <property type="term" value="P:ribosomal small subunit assembly"/>
    <property type="evidence" value="ECO:0007669"/>
    <property type="project" value="TreeGrafter"/>
</dbReference>
<proteinExistence type="inferred from homology"/>
<protein>
    <recommendedName>
        <fullName evidence="2">Ribosome maturation factor RimP</fullName>
    </recommendedName>
</protein>
<organism evidence="1">
    <name type="scientific">marine metagenome</name>
    <dbReference type="NCBI Taxonomy" id="408172"/>
    <lineage>
        <taxon>unclassified sequences</taxon>
        <taxon>metagenomes</taxon>
        <taxon>ecological metagenomes</taxon>
    </lineage>
</organism>
<dbReference type="HAMAP" id="MF_01077">
    <property type="entry name" value="RimP"/>
    <property type="match status" value="1"/>
</dbReference>
<dbReference type="InterPro" id="IPR035956">
    <property type="entry name" value="RimP_N_sf"/>
</dbReference>
<dbReference type="EMBL" id="UINC01003127">
    <property type="protein sequence ID" value="SVA03588.1"/>
    <property type="molecule type" value="Genomic_DNA"/>
</dbReference>
<dbReference type="GO" id="GO:0005829">
    <property type="term" value="C:cytosol"/>
    <property type="evidence" value="ECO:0007669"/>
    <property type="project" value="TreeGrafter"/>
</dbReference>
<dbReference type="SUPFAM" id="SSF75420">
    <property type="entry name" value="YhbC-like, N-terminal domain"/>
    <property type="match status" value="1"/>
</dbReference>
<dbReference type="PANTHER" id="PTHR33867">
    <property type="entry name" value="RIBOSOME MATURATION FACTOR RIMP"/>
    <property type="match status" value="1"/>
</dbReference>
<name>A0A381SJX9_9ZZZZ</name>
<reference evidence="1" key="1">
    <citation type="submission" date="2018-05" db="EMBL/GenBank/DDBJ databases">
        <authorList>
            <person name="Lanie J.A."/>
            <person name="Ng W.-L."/>
            <person name="Kazmierczak K.M."/>
            <person name="Andrzejewski T.M."/>
            <person name="Davidsen T.M."/>
            <person name="Wayne K.J."/>
            <person name="Tettelin H."/>
            <person name="Glass J.I."/>
            <person name="Rusch D."/>
            <person name="Podicherti R."/>
            <person name="Tsui H.-C.T."/>
            <person name="Winkler M.E."/>
        </authorList>
    </citation>
    <scope>NUCLEOTIDE SEQUENCE</scope>
</reference>
<dbReference type="GO" id="GO:0006412">
    <property type="term" value="P:translation"/>
    <property type="evidence" value="ECO:0007669"/>
    <property type="project" value="TreeGrafter"/>
</dbReference>